<protein>
    <recommendedName>
        <fullName evidence="1">Methyltransferase domain-containing protein</fullName>
    </recommendedName>
</protein>
<dbReference type="Gene3D" id="3.40.50.150">
    <property type="entry name" value="Vaccinia Virus protein VP39"/>
    <property type="match status" value="1"/>
</dbReference>
<accession>A0A2M6WL73</accession>
<dbReference type="SUPFAM" id="SSF53335">
    <property type="entry name" value="S-adenosyl-L-methionine-dependent methyltransferases"/>
    <property type="match status" value="1"/>
</dbReference>
<dbReference type="AlphaFoldDB" id="A0A2M6WL73"/>
<dbReference type="Pfam" id="PF13847">
    <property type="entry name" value="Methyltransf_31"/>
    <property type="match status" value="1"/>
</dbReference>
<evidence type="ECO:0000313" key="2">
    <source>
        <dbReference type="EMBL" id="PIT93529.1"/>
    </source>
</evidence>
<evidence type="ECO:0000259" key="1">
    <source>
        <dbReference type="Pfam" id="PF13847"/>
    </source>
</evidence>
<gene>
    <name evidence="2" type="ORF">COU00_03955</name>
</gene>
<comment type="caution">
    <text evidence="2">The sequence shown here is derived from an EMBL/GenBank/DDBJ whole genome shotgun (WGS) entry which is preliminary data.</text>
</comment>
<evidence type="ECO:0000313" key="3">
    <source>
        <dbReference type="Proteomes" id="UP000229335"/>
    </source>
</evidence>
<dbReference type="Proteomes" id="UP000229335">
    <property type="component" value="Unassembled WGS sequence"/>
</dbReference>
<dbReference type="InterPro" id="IPR025714">
    <property type="entry name" value="Methyltranfer_dom"/>
</dbReference>
<dbReference type="InterPro" id="IPR029063">
    <property type="entry name" value="SAM-dependent_MTases_sf"/>
</dbReference>
<dbReference type="PANTHER" id="PTHR43861">
    <property type="entry name" value="TRANS-ACONITATE 2-METHYLTRANSFERASE-RELATED"/>
    <property type="match status" value="1"/>
</dbReference>
<organism evidence="2 3">
    <name type="scientific">Candidatus Falkowbacteria bacterium CG10_big_fil_rev_8_21_14_0_10_43_11</name>
    <dbReference type="NCBI Taxonomy" id="1974568"/>
    <lineage>
        <taxon>Bacteria</taxon>
        <taxon>Candidatus Falkowiibacteriota</taxon>
    </lineage>
</organism>
<name>A0A2M6WL73_9BACT</name>
<dbReference type="CDD" id="cd02440">
    <property type="entry name" value="AdoMet_MTases"/>
    <property type="match status" value="1"/>
</dbReference>
<reference evidence="3" key="1">
    <citation type="submission" date="2017-09" db="EMBL/GenBank/DDBJ databases">
        <title>Depth-based differentiation of microbial function through sediment-hosted aquifers and enrichment of novel symbionts in the deep terrestrial subsurface.</title>
        <authorList>
            <person name="Probst A.J."/>
            <person name="Ladd B."/>
            <person name="Jarett J.K."/>
            <person name="Geller-Mcgrath D.E."/>
            <person name="Sieber C.M.K."/>
            <person name="Emerson J.B."/>
            <person name="Anantharaman K."/>
            <person name="Thomas B.C."/>
            <person name="Malmstrom R."/>
            <person name="Stieglmeier M."/>
            <person name="Klingl A."/>
            <person name="Woyke T."/>
            <person name="Ryan C.M."/>
            <person name="Banfield J.F."/>
        </authorList>
    </citation>
    <scope>NUCLEOTIDE SEQUENCE [LARGE SCALE GENOMIC DNA]</scope>
</reference>
<proteinExistence type="predicted"/>
<sequence length="264" mass="30684">MQEKIKQKLLNIVKQNYEDAADDFSATRNYVWPELEKIIDSVIADGGNIKILDLGCGNGRMLELLYPVKYRQAVISPKEKLFNKIKNKNTQYTGIEQSAELANYARDYIKKNNIKNAKIITGDILDMVKLGFKTQLNKKYNIILLIAVLPHIPSHKLRLQFLKNLKNYLNQNGRLIITCWDLHASPKHKEIILKNNLKKLFGLNSMDFNDILFPGFRQKSPRYYHAFKIRELKKLLAEAGWQIEKIYSDKKNIYAICKNLTALK</sequence>
<feature type="domain" description="Methyltransferase" evidence="1">
    <location>
        <begin position="48"/>
        <end position="196"/>
    </location>
</feature>
<dbReference type="EMBL" id="PFAS01000070">
    <property type="protein sequence ID" value="PIT93529.1"/>
    <property type="molecule type" value="Genomic_DNA"/>
</dbReference>